<keyword evidence="5" id="KW-0812">Transmembrane</keyword>
<comment type="pathway">
    <text evidence="1">Lipid metabolism.</text>
</comment>
<dbReference type="AlphaFoldDB" id="A0A1M5UNI5"/>
<organism evidence="7 8">
    <name type="scientific">Desulfofustis glycolicus DSM 9705</name>
    <dbReference type="NCBI Taxonomy" id="1121409"/>
    <lineage>
        <taxon>Bacteria</taxon>
        <taxon>Pseudomonadati</taxon>
        <taxon>Thermodesulfobacteriota</taxon>
        <taxon>Desulfobulbia</taxon>
        <taxon>Desulfobulbales</taxon>
        <taxon>Desulfocapsaceae</taxon>
        <taxon>Desulfofustis</taxon>
    </lineage>
</organism>
<evidence type="ECO:0000256" key="2">
    <source>
        <dbReference type="ARBA" id="ARBA00022679"/>
    </source>
</evidence>
<protein>
    <submittedName>
        <fullName evidence="7">1-acyl-sn-glycerol-3-phosphate acyltransferase</fullName>
    </submittedName>
</protein>
<keyword evidence="5" id="KW-1133">Transmembrane helix</keyword>
<evidence type="ECO:0000256" key="4">
    <source>
        <dbReference type="SAM" id="MobiDB-lite"/>
    </source>
</evidence>
<evidence type="ECO:0000313" key="8">
    <source>
        <dbReference type="Proteomes" id="UP000184139"/>
    </source>
</evidence>
<evidence type="ECO:0000256" key="1">
    <source>
        <dbReference type="ARBA" id="ARBA00005189"/>
    </source>
</evidence>
<keyword evidence="8" id="KW-1185">Reference proteome</keyword>
<dbReference type="PANTHER" id="PTHR10434">
    <property type="entry name" value="1-ACYL-SN-GLYCEROL-3-PHOSPHATE ACYLTRANSFERASE"/>
    <property type="match status" value="1"/>
</dbReference>
<dbReference type="Proteomes" id="UP000184139">
    <property type="component" value="Unassembled WGS sequence"/>
</dbReference>
<name>A0A1M5UNI5_9BACT</name>
<keyword evidence="2 7" id="KW-0808">Transferase</keyword>
<dbReference type="GO" id="GO:0003841">
    <property type="term" value="F:1-acylglycerol-3-phosphate O-acyltransferase activity"/>
    <property type="evidence" value="ECO:0007669"/>
    <property type="project" value="TreeGrafter"/>
</dbReference>
<dbReference type="PANTHER" id="PTHR10434:SF40">
    <property type="entry name" value="1-ACYL-SN-GLYCEROL-3-PHOSPHATE ACYLTRANSFERASE"/>
    <property type="match status" value="1"/>
</dbReference>
<evidence type="ECO:0000313" key="7">
    <source>
        <dbReference type="EMBL" id="SHH64555.1"/>
    </source>
</evidence>
<dbReference type="Pfam" id="PF01553">
    <property type="entry name" value="Acyltransferase"/>
    <property type="match status" value="1"/>
</dbReference>
<reference evidence="7 8" key="1">
    <citation type="submission" date="2016-11" db="EMBL/GenBank/DDBJ databases">
        <authorList>
            <person name="Jaros S."/>
            <person name="Januszkiewicz K."/>
            <person name="Wedrychowicz H."/>
        </authorList>
    </citation>
    <scope>NUCLEOTIDE SEQUENCE [LARGE SCALE GENOMIC DNA]</scope>
    <source>
        <strain evidence="7 8">DSM 9705</strain>
    </source>
</reference>
<evidence type="ECO:0000256" key="3">
    <source>
        <dbReference type="ARBA" id="ARBA00023315"/>
    </source>
</evidence>
<sequence length="278" mass="31775">MQHSFGQRWGDRLIDAAVTGAVWCYFTLGFVVLFSPRYIVASFCPQHREERFQRFNSRFYQGFFALVRLLVPRHRWHIDPQAAAIRGSVIICNHVSYLDPLLFISLFERQKTVVKTSFFKVPIFGWVLRHAGYFPADSSGRYGRIMIEQVERMAGFLAAGGNFFIFPEGTRSRDGSLGTLNRGALKIARLCRAPIQVVRLANTDKLYRPGRFFFTTRSANTISMSLVERIEPDEVRELGVADLERRIAAALRRQAEPAQCGADRPDCRDARQHLSVQP</sequence>
<keyword evidence="3 7" id="KW-0012">Acyltransferase</keyword>
<dbReference type="SUPFAM" id="SSF69593">
    <property type="entry name" value="Glycerol-3-phosphate (1)-acyltransferase"/>
    <property type="match status" value="1"/>
</dbReference>
<dbReference type="EMBL" id="FQXS01000005">
    <property type="protein sequence ID" value="SHH64555.1"/>
    <property type="molecule type" value="Genomic_DNA"/>
</dbReference>
<feature type="domain" description="Phospholipid/glycerol acyltransferase" evidence="6">
    <location>
        <begin position="88"/>
        <end position="203"/>
    </location>
</feature>
<feature type="transmembrane region" description="Helical" evidence="5">
    <location>
        <begin position="12"/>
        <end position="34"/>
    </location>
</feature>
<evidence type="ECO:0000256" key="5">
    <source>
        <dbReference type="SAM" id="Phobius"/>
    </source>
</evidence>
<dbReference type="SMART" id="SM00563">
    <property type="entry name" value="PlsC"/>
    <property type="match status" value="1"/>
</dbReference>
<dbReference type="STRING" id="1121409.SAMN02745124_01277"/>
<keyword evidence="5" id="KW-0472">Membrane</keyword>
<feature type="compositionally biased region" description="Basic and acidic residues" evidence="4">
    <location>
        <begin position="263"/>
        <end position="272"/>
    </location>
</feature>
<evidence type="ECO:0000259" key="6">
    <source>
        <dbReference type="SMART" id="SM00563"/>
    </source>
</evidence>
<gene>
    <name evidence="7" type="ORF">SAMN02745124_01277</name>
</gene>
<dbReference type="InterPro" id="IPR002123">
    <property type="entry name" value="Plipid/glycerol_acylTrfase"/>
</dbReference>
<dbReference type="OrthoDB" id="9812274at2"/>
<accession>A0A1M5UNI5</accession>
<dbReference type="GO" id="GO:0006654">
    <property type="term" value="P:phosphatidic acid biosynthetic process"/>
    <property type="evidence" value="ECO:0007669"/>
    <property type="project" value="TreeGrafter"/>
</dbReference>
<feature type="region of interest" description="Disordered" evidence="4">
    <location>
        <begin position="258"/>
        <end position="278"/>
    </location>
</feature>
<proteinExistence type="predicted"/>
<dbReference type="RefSeq" id="WP_161949806.1">
    <property type="nucleotide sequence ID" value="NZ_FQXS01000005.1"/>
</dbReference>
<dbReference type="CDD" id="cd07989">
    <property type="entry name" value="LPLAT_AGPAT-like"/>
    <property type="match status" value="1"/>
</dbReference>